<dbReference type="Proteomes" id="UP000814033">
    <property type="component" value="Unassembled WGS sequence"/>
</dbReference>
<comment type="caution">
    <text evidence="1">The sequence shown here is derived from an EMBL/GenBank/DDBJ whole genome shotgun (WGS) entry which is preliminary data.</text>
</comment>
<keyword evidence="2" id="KW-1185">Reference proteome</keyword>
<sequence length="163" mass="18380">LAPQTNLKPELKLFRENDSFDWVLAHSSRAFLLKICRLTFGPGPNDAYTGACFSRALRGTPNVDHNAQWSEETDAIGVAGELFVFKVLRGLLGSSFGPDNWTSELRGQADLTYEDINGNLTAFWYLEKVEAWRDHFPMFHIEVKATTGSENEPSHLSRRQMSS</sequence>
<evidence type="ECO:0000313" key="1">
    <source>
        <dbReference type="EMBL" id="KAI0037353.1"/>
    </source>
</evidence>
<name>A0ACB8R049_9AGAM</name>
<proteinExistence type="predicted"/>
<dbReference type="EMBL" id="MU277041">
    <property type="protein sequence ID" value="KAI0037353.1"/>
    <property type="molecule type" value="Genomic_DNA"/>
</dbReference>
<accession>A0ACB8R049</accession>
<organism evidence="1 2">
    <name type="scientific">Auriscalpium vulgare</name>
    <dbReference type="NCBI Taxonomy" id="40419"/>
    <lineage>
        <taxon>Eukaryota</taxon>
        <taxon>Fungi</taxon>
        <taxon>Dikarya</taxon>
        <taxon>Basidiomycota</taxon>
        <taxon>Agaricomycotina</taxon>
        <taxon>Agaricomycetes</taxon>
        <taxon>Russulales</taxon>
        <taxon>Auriscalpiaceae</taxon>
        <taxon>Auriscalpium</taxon>
    </lineage>
</organism>
<feature type="non-terminal residue" evidence="1">
    <location>
        <position position="1"/>
    </location>
</feature>
<reference evidence="1" key="1">
    <citation type="submission" date="2021-02" db="EMBL/GenBank/DDBJ databases">
        <authorList>
            <consortium name="DOE Joint Genome Institute"/>
            <person name="Ahrendt S."/>
            <person name="Looney B.P."/>
            <person name="Miyauchi S."/>
            <person name="Morin E."/>
            <person name="Drula E."/>
            <person name="Courty P.E."/>
            <person name="Chicoki N."/>
            <person name="Fauchery L."/>
            <person name="Kohler A."/>
            <person name="Kuo A."/>
            <person name="Labutti K."/>
            <person name="Pangilinan J."/>
            <person name="Lipzen A."/>
            <person name="Riley R."/>
            <person name="Andreopoulos W."/>
            <person name="He G."/>
            <person name="Johnson J."/>
            <person name="Barry K.W."/>
            <person name="Grigoriev I.V."/>
            <person name="Nagy L."/>
            <person name="Hibbett D."/>
            <person name="Henrissat B."/>
            <person name="Matheny P.B."/>
            <person name="Labbe J."/>
            <person name="Martin F."/>
        </authorList>
    </citation>
    <scope>NUCLEOTIDE SEQUENCE</scope>
    <source>
        <strain evidence="1">FP105234-sp</strain>
    </source>
</reference>
<gene>
    <name evidence="1" type="ORF">FA95DRAFT_1578894</name>
</gene>
<evidence type="ECO:0000313" key="2">
    <source>
        <dbReference type="Proteomes" id="UP000814033"/>
    </source>
</evidence>
<reference evidence="1" key="2">
    <citation type="journal article" date="2022" name="New Phytol.">
        <title>Evolutionary transition to the ectomycorrhizal habit in the genomes of a hyperdiverse lineage of mushroom-forming fungi.</title>
        <authorList>
            <person name="Looney B."/>
            <person name="Miyauchi S."/>
            <person name="Morin E."/>
            <person name="Drula E."/>
            <person name="Courty P.E."/>
            <person name="Kohler A."/>
            <person name="Kuo A."/>
            <person name="LaButti K."/>
            <person name="Pangilinan J."/>
            <person name="Lipzen A."/>
            <person name="Riley R."/>
            <person name="Andreopoulos W."/>
            <person name="He G."/>
            <person name="Johnson J."/>
            <person name="Nolan M."/>
            <person name="Tritt A."/>
            <person name="Barry K.W."/>
            <person name="Grigoriev I.V."/>
            <person name="Nagy L.G."/>
            <person name="Hibbett D."/>
            <person name="Henrissat B."/>
            <person name="Matheny P.B."/>
            <person name="Labbe J."/>
            <person name="Martin F.M."/>
        </authorList>
    </citation>
    <scope>NUCLEOTIDE SEQUENCE</scope>
    <source>
        <strain evidence="1">FP105234-sp</strain>
    </source>
</reference>
<protein>
    <submittedName>
        <fullName evidence="1">Uncharacterized protein</fullName>
    </submittedName>
</protein>